<reference evidence="6 7" key="1">
    <citation type="submission" date="2019-08" db="EMBL/GenBank/DDBJ databases">
        <title>Actinomadura sp. nov. CYP1-5 isolated from mountain soil.</title>
        <authorList>
            <person name="Songsumanus A."/>
            <person name="Kuncharoen N."/>
            <person name="Kudo T."/>
            <person name="Yuki M."/>
            <person name="Igarashi Y."/>
            <person name="Tanasupawat S."/>
        </authorList>
    </citation>
    <scope>NUCLEOTIDE SEQUENCE [LARGE SCALE GENOMIC DNA]</scope>
    <source>
        <strain evidence="6 7">JCM 14158</strain>
    </source>
</reference>
<evidence type="ECO:0000313" key="7">
    <source>
        <dbReference type="Proteomes" id="UP000323380"/>
    </source>
</evidence>
<comment type="caution">
    <text evidence="6">The sequence shown here is derived from an EMBL/GenBank/DDBJ whole genome shotgun (WGS) entry which is preliminary data.</text>
</comment>
<dbReference type="PANTHER" id="PTHR30055:SF234">
    <property type="entry name" value="HTH-TYPE TRANSCRIPTIONAL REGULATOR BETI"/>
    <property type="match status" value="1"/>
</dbReference>
<name>A0A5D0NIB4_9ACTN</name>
<keyword evidence="2 4" id="KW-0238">DNA-binding</keyword>
<dbReference type="Pfam" id="PF00440">
    <property type="entry name" value="TetR_N"/>
    <property type="match status" value="1"/>
</dbReference>
<sequence>MPASPPTPKGRRTEAAFLDAARKVFAEQGYLNAKISDIAHAAGKSPGSFYNYYENKEELLQALLEQFSVEVLESSFQARGEDPMDGIRAAVRAYWTTYRKYLAEMVGVFQMSMTDETFAERWREHRAVGIRVVRAGIRNAERSGYRVGAAPGLLASAIVSVLEAFCWVWMVSGGDTDVDPPDDEAAIETLSLLWYRAVYHGEPGDQPSA</sequence>
<dbReference type="GO" id="GO:0000976">
    <property type="term" value="F:transcription cis-regulatory region binding"/>
    <property type="evidence" value="ECO:0007669"/>
    <property type="project" value="TreeGrafter"/>
</dbReference>
<accession>A0A5D0NIB4</accession>
<protein>
    <submittedName>
        <fullName evidence="6">TetR/AcrR family transcriptional regulator</fullName>
    </submittedName>
</protein>
<feature type="DNA-binding region" description="H-T-H motif" evidence="4">
    <location>
        <begin position="34"/>
        <end position="53"/>
    </location>
</feature>
<feature type="domain" description="HTH tetR-type" evidence="5">
    <location>
        <begin position="11"/>
        <end position="71"/>
    </location>
</feature>
<keyword evidence="1" id="KW-0805">Transcription regulation</keyword>
<dbReference type="GO" id="GO:0003700">
    <property type="term" value="F:DNA-binding transcription factor activity"/>
    <property type="evidence" value="ECO:0007669"/>
    <property type="project" value="TreeGrafter"/>
</dbReference>
<evidence type="ECO:0000256" key="3">
    <source>
        <dbReference type="ARBA" id="ARBA00023163"/>
    </source>
</evidence>
<dbReference type="PROSITE" id="PS50977">
    <property type="entry name" value="HTH_TETR_2"/>
    <property type="match status" value="1"/>
</dbReference>
<keyword evidence="7" id="KW-1185">Reference proteome</keyword>
<dbReference type="InterPro" id="IPR050109">
    <property type="entry name" value="HTH-type_TetR-like_transc_reg"/>
</dbReference>
<dbReference type="SUPFAM" id="SSF48498">
    <property type="entry name" value="Tetracyclin repressor-like, C-terminal domain"/>
    <property type="match status" value="1"/>
</dbReference>
<dbReference type="EMBL" id="VSFG01000005">
    <property type="protein sequence ID" value="TYB44098.1"/>
    <property type="molecule type" value="Genomic_DNA"/>
</dbReference>
<proteinExistence type="predicted"/>
<dbReference type="Proteomes" id="UP000323380">
    <property type="component" value="Unassembled WGS sequence"/>
</dbReference>
<dbReference type="InterPro" id="IPR009057">
    <property type="entry name" value="Homeodomain-like_sf"/>
</dbReference>
<dbReference type="RefSeq" id="WP_067899220.1">
    <property type="nucleotide sequence ID" value="NZ_VSFG01000005.1"/>
</dbReference>
<evidence type="ECO:0000256" key="2">
    <source>
        <dbReference type="ARBA" id="ARBA00023125"/>
    </source>
</evidence>
<keyword evidence="3" id="KW-0804">Transcription</keyword>
<dbReference type="InterPro" id="IPR036271">
    <property type="entry name" value="Tet_transcr_reg_TetR-rel_C_sf"/>
</dbReference>
<dbReference type="AlphaFoldDB" id="A0A5D0NIB4"/>
<dbReference type="PRINTS" id="PR00455">
    <property type="entry name" value="HTHTETR"/>
</dbReference>
<dbReference type="STRING" id="1220554.GCA_001552135_06108"/>
<evidence type="ECO:0000256" key="4">
    <source>
        <dbReference type="PROSITE-ProRule" id="PRU00335"/>
    </source>
</evidence>
<gene>
    <name evidence="6" type="ORF">FXF69_24395</name>
</gene>
<dbReference type="Gene3D" id="1.10.10.60">
    <property type="entry name" value="Homeodomain-like"/>
    <property type="match status" value="1"/>
</dbReference>
<evidence type="ECO:0000256" key="1">
    <source>
        <dbReference type="ARBA" id="ARBA00023015"/>
    </source>
</evidence>
<dbReference type="SUPFAM" id="SSF46689">
    <property type="entry name" value="Homeodomain-like"/>
    <property type="match status" value="1"/>
</dbReference>
<dbReference type="Gene3D" id="1.10.357.10">
    <property type="entry name" value="Tetracycline Repressor, domain 2"/>
    <property type="match status" value="1"/>
</dbReference>
<evidence type="ECO:0000313" key="6">
    <source>
        <dbReference type="EMBL" id="TYB44098.1"/>
    </source>
</evidence>
<dbReference type="PANTHER" id="PTHR30055">
    <property type="entry name" value="HTH-TYPE TRANSCRIPTIONAL REGULATOR RUTR"/>
    <property type="match status" value="1"/>
</dbReference>
<dbReference type="InterPro" id="IPR001647">
    <property type="entry name" value="HTH_TetR"/>
</dbReference>
<organism evidence="6 7">
    <name type="scientific">Actinomadura chibensis</name>
    <dbReference type="NCBI Taxonomy" id="392828"/>
    <lineage>
        <taxon>Bacteria</taxon>
        <taxon>Bacillati</taxon>
        <taxon>Actinomycetota</taxon>
        <taxon>Actinomycetes</taxon>
        <taxon>Streptosporangiales</taxon>
        <taxon>Thermomonosporaceae</taxon>
        <taxon>Actinomadura</taxon>
    </lineage>
</organism>
<evidence type="ECO:0000259" key="5">
    <source>
        <dbReference type="PROSITE" id="PS50977"/>
    </source>
</evidence>